<keyword evidence="4" id="KW-1185">Reference proteome</keyword>
<dbReference type="RefSeq" id="WP_283741083.1">
    <property type="nucleotide sequence ID" value="NZ_JASJEV010000007.1"/>
</dbReference>
<sequence>MADRAGREHRLEDTGASLNKAREVPFGRRLADRAGVGFGLTDEVWRNFEPHLTGPAGRRGRPAVDRRRDLEAMLWVATTRRNWRELPPRYGLWNSVYRQFERWSAAGLWLKMRAQLAADAEASEDMRRLVDTLLSLEKRPKVRNDGMIPRRDPGPPERPPH</sequence>
<dbReference type="Proteomes" id="UP001321492">
    <property type="component" value="Unassembled WGS sequence"/>
</dbReference>
<dbReference type="PANTHER" id="PTHR46637">
    <property type="entry name" value="TIS1421-TRANSPOSASE PROTEIN A"/>
    <property type="match status" value="1"/>
</dbReference>
<feature type="domain" description="Insertion element IS402-like" evidence="2">
    <location>
        <begin position="40"/>
        <end position="111"/>
    </location>
</feature>
<dbReference type="EMBL" id="JASJEV010000007">
    <property type="protein sequence ID" value="MDJ1159098.1"/>
    <property type="molecule type" value="Genomic_DNA"/>
</dbReference>
<proteinExistence type="predicted"/>
<evidence type="ECO:0000259" key="2">
    <source>
        <dbReference type="Pfam" id="PF13340"/>
    </source>
</evidence>
<dbReference type="InterPro" id="IPR052909">
    <property type="entry name" value="Transposase_6_like"/>
</dbReference>
<gene>
    <name evidence="3" type="ORF">QNA08_12710</name>
</gene>
<dbReference type="PANTHER" id="PTHR46637:SF1">
    <property type="entry name" value="BLL5188 PROTEIN"/>
    <property type="match status" value="1"/>
</dbReference>
<dbReference type="InterPro" id="IPR025161">
    <property type="entry name" value="IS402-like_dom"/>
</dbReference>
<comment type="caution">
    <text evidence="3">The sequence shown here is derived from an EMBL/GenBank/DDBJ whole genome shotgun (WGS) entry which is preliminary data.</text>
</comment>
<organism evidence="3 4">
    <name type="scientific">Chelatococcus albus</name>
    <dbReference type="NCBI Taxonomy" id="3047466"/>
    <lineage>
        <taxon>Bacteria</taxon>
        <taxon>Pseudomonadati</taxon>
        <taxon>Pseudomonadota</taxon>
        <taxon>Alphaproteobacteria</taxon>
        <taxon>Hyphomicrobiales</taxon>
        <taxon>Chelatococcaceae</taxon>
        <taxon>Chelatococcus</taxon>
    </lineage>
</organism>
<accession>A0ABT7AIA4</accession>
<name>A0ABT7AIA4_9HYPH</name>
<dbReference type="Pfam" id="PF13340">
    <property type="entry name" value="DUF4096"/>
    <property type="match status" value="1"/>
</dbReference>
<evidence type="ECO:0000313" key="4">
    <source>
        <dbReference type="Proteomes" id="UP001321492"/>
    </source>
</evidence>
<protein>
    <submittedName>
        <fullName evidence="3">Transposase</fullName>
    </submittedName>
</protein>
<evidence type="ECO:0000256" key="1">
    <source>
        <dbReference type="SAM" id="MobiDB-lite"/>
    </source>
</evidence>
<reference evidence="3 4" key="1">
    <citation type="submission" date="2023-05" db="EMBL/GenBank/DDBJ databases">
        <title>Chelatococcus sp. nov., a moderately thermophilic bacterium isolated from hot spring microbial mat.</title>
        <authorList>
            <person name="Hu C.-J."/>
            <person name="Li W.-J."/>
        </authorList>
    </citation>
    <scope>NUCLEOTIDE SEQUENCE [LARGE SCALE GENOMIC DNA]</scope>
    <source>
        <strain evidence="3 4">SYSU G07232</strain>
    </source>
</reference>
<evidence type="ECO:0000313" key="3">
    <source>
        <dbReference type="EMBL" id="MDJ1159098.1"/>
    </source>
</evidence>
<feature type="region of interest" description="Disordered" evidence="1">
    <location>
        <begin position="140"/>
        <end position="161"/>
    </location>
</feature>